<organism evidence="2 3">
    <name type="scientific">Aequorivita aurantiaca</name>
    <dbReference type="NCBI Taxonomy" id="3053356"/>
    <lineage>
        <taxon>Bacteria</taxon>
        <taxon>Pseudomonadati</taxon>
        <taxon>Bacteroidota</taxon>
        <taxon>Flavobacteriia</taxon>
        <taxon>Flavobacteriales</taxon>
        <taxon>Flavobacteriaceae</taxon>
        <taxon>Aequorivita</taxon>
    </lineage>
</organism>
<evidence type="ECO:0000313" key="3">
    <source>
        <dbReference type="Proteomes" id="UP001244787"/>
    </source>
</evidence>
<dbReference type="Pfam" id="PF20815">
    <property type="entry name" value="GIY_YIG_2"/>
    <property type="match status" value="1"/>
</dbReference>
<protein>
    <recommendedName>
        <fullName evidence="1">GIY-YIG catalytic domain-containing protein</fullName>
    </recommendedName>
</protein>
<evidence type="ECO:0000259" key="1">
    <source>
        <dbReference type="Pfam" id="PF20815"/>
    </source>
</evidence>
<gene>
    <name evidence="2" type="ORF">QRD02_12060</name>
</gene>
<accession>A0ABT8DMB8</accession>
<dbReference type="InterPro" id="IPR049311">
    <property type="entry name" value="GIY_YIG_cat"/>
</dbReference>
<proteinExistence type="predicted"/>
<reference evidence="2 3" key="1">
    <citation type="submission" date="2023-06" db="EMBL/GenBank/DDBJ databases">
        <authorList>
            <person name="Ye Y.-Q."/>
            <person name="Du Z.-J."/>
        </authorList>
    </citation>
    <scope>NUCLEOTIDE SEQUENCE [LARGE SCALE GENOMIC DNA]</scope>
    <source>
        <strain evidence="2 3">SDUM287046</strain>
    </source>
</reference>
<sequence>MKASENITEISNKLIKDTWFIPVIRAIKEIPAEPGVYAIRLANPANLKAKLQLSKEPDLFNDIINTILSSGHNLLYIGMASISLKKRLNQELYAKGPGTFFRTLGAILRYTPPIGSLIGKANQKNYRFSYKDQSEIIEWIETNLTVNWITIDNNLKLIESTIIENNRPFLNTTYNPSAIEELTLLRRECRKIALTKF</sequence>
<comment type="caution">
    <text evidence="2">The sequence shown here is derived from an EMBL/GenBank/DDBJ whole genome shotgun (WGS) entry which is preliminary data.</text>
</comment>
<feature type="domain" description="GIY-YIG catalytic" evidence="1">
    <location>
        <begin position="35"/>
        <end position="187"/>
    </location>
</feature>
<dbReference type="RefSeq" id="WP_290255211.1">
    <property type="nucleotide sequence ID" value="NZ_JAUGQQ010000009.1"/>
</dbReference>
<evidence type="ECO:0000313" key="2">
    <source>
        <dbReference type="EMBL" id="MDN3725121.1"/>
    </source>
</evidence>
<name>A0ABT8DMB8_9FLAO</name>
<dbReference type="Proteomes" id="UP001244787">
    <property type="component" value="Unassembled WGS sequence"/>
</dbReference>
<dbReference type="EMBL" id="JAUGQQ010000009">
    <property type="protein sequence ID" value="MDN3725121.1"/>
    <property type="molecule type" value="Genomic_DNA"/>
</dbReference>
<keyword evidence="3" id="KW-1185">Reference proteome</keyword>